<dbReference type="Gene3D" id="1.10.10.10">
    <property type="entry name" value="Winged helix-like DNA-binding domain superfamily/Winged helix DNA-binding domain"/>
    <property type="match status" value="1"/>
</dbReference>
<dbReference type="SUPFAM" id="SSF46785">
    <property type="entry name" value="Winged helix' DNA-binding domain"/>
    <property type="match status" value="1"/>
</dbReference>
<dbReference type="PANTHER" id="PTHR42756">
    <property type="entry name" value="TRANSCRIPTIONAL REGULATOR, MARR"/>
    <property type="match status" value="1"/>
</dbReference>
<dbReference type="PANTHER" id="PTHR42756:SF1">
    <property type="entry name" value="TRANSCRIPTIONAL REPRESSOR OF EMRAB OPERON"/>
    <property type="match status" value="1"/>
</dbReference>
<proteinExistence type="predicted"/>
<dbReference type="AlphaFoldDB" id="A0A381TX74"/>
<dbReference type="GO" id="GO:0003700">
    <property type="term" value="F:DNA-binding transcription factor activity"/>
    <property type="evidence" value="ECO:0007669"/>
    <property type="project" value="InterPro"/>
</dbReference>
<dbReference type="PRINTS" id="PR00598">
    <property type="entry name" value="HTHMARR"/>
</dbReference>
<feature type="domain" description="HTH marR-type" evidence="4">
    <location>
        <begin position="15"/>
        <end position="149"/>
    </location>
</feature>
<dbReference type="Pfam" id="PF12802">
    <property type="entry name" value="MarR_2"/>
    <property type="match status" value="1"/>
</dbReference>
<protein>
    <recommendedName>
        <fullName evidence="4">HTH marR-type domain-containing protein</fullName>
    </recommendedName>
</protein>
<evidence type="ECO:0000259" key="4">
    <source>
        <dbReference type="PROSITE" id="PS50995"/>
    </source>
</evidence>
<dbReference type="PROSITE" id="PS50995">
    <property type="entry name" value="HTH_MARR_2"/>
    <property type="match status" value="1"/>
</dbReference>
<keyword evidence="3" id="KW-0804">Transcription</keyword>
<evidence type="ECO:0000256" key="1">
    <source>
        <dbReference type="ARBA" id="ARBA00023015"/>
    </source>
</evidence>
<organism evidence="5">
    <name type="scientific">marine metagenome</name>
    <dbReference type="NCBI Taxonomy" id="408172"/>
    <lineage>
        <taxon>unclassified sequences</taxon>
        <taxon>metagenomes</taxon>
        <taxon>ecological metagenomes</taxon>
    </lineage>
</organism>
<keyword evidence="2" id="KW-0238">DNA-binding</keyword>
<evidence type="ECO:0000256" key="2">
    <source>
        <dbReference type="ARBA" id="ARBA00023125"/>
    </source>
</evidence>
<dbReference type="GO" id="GO:0003677">
    <property type="term" value="F:DNA binding"/>
    <property type="evidence" value="ECO:0007669"/>
    <property type="project" value="UniProtKB-KW"/>
</dbReference>
<dbReference type="EMBL" id="UINC01005246">
    <property type="protein sequence ID" value="SVA20078.1"/>
    <property type="molecule type" value="Genomic_DNA"/>
</dbReference>
<dbReference type="SMART" id="SM00347">
    <property type="entry name" value="HTH_MARR"/>
    <property type="match status" value="1"/>
</dbReference>
<evidence type="ECO:0000313" key="5">
    <source>
        <dbReference type="EMBL" id="SVA20078.1"/>
    </source>
</evidence>
<dbReference type="InterPro" id="IPR036388">
    <property type="entry name" value="WH-like_DNA-bd_sf"/>
</dbReference>
<dbReference type="InterPro" id="IPR000835">
    <property type="entry name" value="HTH_MarR-typ"/>
</dbReference>
<gene>
    <name evidence="5" type="ORF">METZ01_LOCUS72932</name>
</gene>
<name>A0A381TX74_9ZZZZ</name>
<accession>A0A381TX74</accession>
<dbReference type="InterPro" id="IPR036390">
    <property type="entry name" value="WH_DNA-bd_sf"/>
</dbReference>
<sequence length="161" mass="18770">MADLNKLLTPLFLSEKEIRKIIELMFFAYRDFTSGPDALLEKINFGRAHHRVIYFVGKKEKITIKELLSILQITKQSLSRVLNQLVKEKYIILSIGEDKRTKNLSLTKKGHELENELSTIQIKKIKNILKNANEDNISGFKTLLYEMIDDKNKIKFDKLNC</sequence>
<reference evidence="5" key="1">
    <citation type="submission" date="2018-05" db="EMBL/GenBank/DDBJ databases">
        <authorList>
            <person name="Lanie J.A."/>
            <person name="Ng W.-L."/>
            <person name="Kazmierczak K.M."/>
            <person name="Andrzejewski T.M."/>
            <person name="Davidsen T.M."/>
            <person name="Wayne K.J."/>
            <person name="Tettelin H."/>
            <person name="Glass J.I."/>
            <person name="Rusch D."/>
            <person name="Podicherti R."/>
            <person name="Tsui H.-C.T."/>
            <person name="Winkler M.E."/>
        </authorList>
    </citation>
    <scope>NUCLEOTIDE SEQUENCE</scope>
</reference>
<keyword evidence="1" id="KW-0805">Transcription regulation</keyword>
<evidence type="ECO:0000256" key="3">
    <source>
        <dbReference type="ARBA" id="ARBA00023163"/>
    </source>
</evidence>